<keyword evidence="4 8" id="KW-0276">Fatty acid metabolism</keyword>
<reference evidence="10 11" key="1">
    <citation type="submission" date="2020-02" db="EMBL/GenBank/DDBJ databases">
        <authorList>
            <person name="Zheng R.K."/>
            <person name="Sun C.M."/>
        </authorList>
    </citation>
    <scope>NUCLEOTIDE SEQUENCE [LARGE SCALE GENOMIC DNA]</scope>
    <source>
        <strain evidence="11">zrk13</strain>
    </source>
</reference>
<evidence type="ECO:0000313" key="11">
    <source>
        <dbReference type="Proteomes" id="UP000514720"/>
    </source>
</evidence>
<dbReference type="Gene3D" id="3.90.470.20">
    <property type="entry name" value="4'-phosphopantetheinyl transferase domain"/>
    <property type="match status" value="1"/>
</dbReference>
<evidence type="ECO:0000256" key="4">
    <source>
        <dbReference type="ARBA" id="ARBA00022832"/>
    </source>
</evidence>
<dbReference type="AlphaFoldDB" id="A0A7L7KQL6"/>
<evidence type="ECO:0000256" key="2">
    <source>
        <dbReference type="ARBA" id="ARBA00022679"/>
    </source>
</evidence>
<gene>
    <name evidence="8 10" type="primary">acpS</name>
    <name evidence="10" type="ORF">G4Z02_03610</name>
</gene>
<feature type="domain" description="4'-phosphopantetheinyl transferase" evidence="9">
    <location>
        <begin position="4"/>
        <end position="112"/>
    </location>
</feature>
<dbReference type="EMBL" id="CP048914">
    <property type="protein sequence ID" value="QMS84875.1"/>
    <property type="molecule type" value="Genomic_DNA"/>
</dbReference>
<keyword evidence="3 8" id="KW-0479">Metal-binding</keyword>
<organism evidence="10 11">
    <name type="scientific">Candidatus Xianfuyuplasma coldseepsis</name>
    <dbReference type="NCBI Taxonomy" id="2782163"/>
    <lineage>
        <taxon>Bacteria</taxon>
        <taxon>Bacillati</taxon>
        <taxon>Mycoplasmatota</taxon>
        <taxon>Mollicutes</taxon>
        <taxon>Candidatus Izemoplasmatales</taxon>
        <taxon>Candidatus Izemoplasmataceae</taxon>
        <taxon>Candidatus Xianfuyuplasma</taxon>
    </lineage>
</organism>
<dbReference type="KEGG" id="xcl:G4Z02_03610"/>
<evidence type="ECO:0000256" key="3">
    <source>
        <dbReference type="ARBA" id="ARBA00022723"/>
    </source>
</evidence>
<evidence type="ECO:0000259" key="9">
    <source>
        <dbReference type="Pfam" id="PF01648"/>
    </source>
</evidence>
<dbReference type="RefSeq" id="WP_258878496.1">
    <property type="nucleotide sequence ID" value="NZ_CP048914.1"/>
</dbReference>
<keyword evidence="2 8" id="KW-0808">Transferase</keyword>
<dbReference type="InterPro" id="IPR002582">
    <property type="entry name" value="ACPS"/>
</dbReference>
<feature type="binding site" evidence="8">
    <location>
        <position position="57"/>
    </location>
    <ligand>
        <name>Mg(2+)</name>
        <dbReference type="ChEBI" id="CHEBI:18420"/>
    </ligand>
</feature>
<evidence type="ECO:0000313" key="10">
    <source>
        <dbReference type="EMBL" id="QMS84875.1"/>
    </source>
</evidence>
<dbReference type="GO" id="GO:0008897">
    <property type="term" value="F:holo-[acyl-carrier-protein] synthase activity"/>
    <property type="evidence" value="ECO:0007669"/>
    <property type="project" value="UniProtKB-UniRule"/>
</dbReference>
<feature type="binding site" evidence="8">
    <location>
        <position position="8"/>
    </location>
    <ligand>
        <name>Mg(2+)</name>
        <dbReference type="ChEBI" id="CHEBI:18420"/>
    </ligand>
</feature>
<comment type="subcellular location">
    <subcellularLocation>
        <location evidence="8">Cytoplasm</location>
    </subcellularLocation>
</comment>
<evidence type="ECO:0000256" key="6">
    <source>
        <dbReference type="ARBA" id="ARBA00023098"/>
    </source>
</evidence>
<dbReference type="Pfam" id="PF01648">
    <property type="entry name" value="ACPS"/>
    <property type="match status" value="1"/>
</dbReference>
<dbReference type="SUPFAM" id="SSF56214">
    <property type="entry name" value="4'-phosphopantetheinyl transferase"/>
    <property type="match status" value="1"/>
</dbReference>
<comment type="cofactor">
    <cofactor evidence="8">
        <name>Mg(2+)</name>
        <dbReference type="ChEBI" id="CHEBI:18420"/>
    </cofactor>
</comment>
<keyword evidence="7 8" id="KW-0275">Fatty acid biosynthesis</keyword>
<protein>
    <recommendedName>
        <fullName evidence="8">Holo-[acyl-carrier-protein] synthase</fullName>
        <shortName evidence="8">Holo-ACP synthase</shortName>
        <ecNumber evidence="8">2.7.8.7</ecNumber>
    </recommendedName>
    <alternativeName>
        <fullName evidence="8">4'-phosphopantetheinyl transferase AcpS</fullName>
    </alternativeName>
</protein>
<name>A0A7L7KQL6_9MOLU</name>
<proteinExistence type="inferred from homology"/>
<dbReference type="Proteomes" id="UP000514720">
    <property type="component" value="Chromosome"/>
</dbReference>
<comment type="similarity">
    <text evidence="8">Belongs to the P-Pant transferase superfamily. AcpS family.</text>
</comment>
<dbReference type="InterPro" id="IPR008278">
    <property type="entry name" value="4-PPantetheinyl_Trfase_dom"/>
</dbReference>
<evidence type="ECO:0000256" key="8">
    <source>
        <dbReference type="HAMAP-Rule" id="MF_00101"/>
    </source>
</evidence>
<comment type="catalytic activity">
    <reaction evidence="8">
        <text>apo-[ACP] + CoA = holo-[ACP] + adenosine 3',5'-bisphosphate + H(+)</text>
        <dbReference type="Rhea" id="RHEA:12068"/>
        <dbReference type="Rhea" id="RHEA-COMP:9685"/>
        <dbReference type="Rhea" id="RHEA-COMP:9690"/>
        <dbReference type="ChEBI" id="CHEBI:15378"/>
        <dbReference type="ChEBI" id="CHEBI:29999"/>
        <dbReference type="ChEBI" id="CHEBI:57287"/>
        <dbReference type="ChEBI" id="CHEBI:58343"/>
        <dbReference type="ChEBI" id="CHEBI:64479"/>
        <dbReference type="EC" id="2.7.8.7"/>
    </reaction>
</comment>
<keyword evidence="6 8" id="KW-0443">Lipid metabolism</keyword>
<comment type="function">
    <text evidence="8">Transfers the 4'-phosphopantetheine moiety from coenzyme A to a Ser of acyl-carrier-protein.</text>
</comment>
<evidence type="ECO:0000256" key="1">
    <source>
        <dbReference type="ARBA" id="ARBA00022516"/>
    </source>
</evidence>
<keyword evidence="1 8" id="KW-0444">Lipid biosynthesis</keyword>
<dbReference type="EC" id="2.7.8.7" evidence="8"/>
<keyword evidence="5 8" id="KW-0460">Magnesium</keyword>
<keyword evidence="11" id="KW-1185">Reference proteome</keyword>
<keyword evidence="8" id="KW-0963">Cytoplasm</keyword>
<dbReference type="GO" id="GO:0000287">
    <property type="term" value="F:magnesium ion binding"/>
    <property type="evidence" value="ECO:0007669"/>
    <property type="project" value="UniProtKB-UniRule"/>
</dbReference>
<dbReference type="GO" id="GO:0006633">
    <property type="term" value="P:fatty acid biosynthetic process"/>
    <property type="evidence" value="ECO:0007669"/>
    <property type="project" value="UniProtKB-UniRule"/>
</dbReference>
<evidence type="ECO:0000256" key="5">
    <source>
        <dbReference type="ARBA" id="ARBA00022842"/>
    </source>
</evidence>
<dbReference type="InterPro" id="IPR037143">
    <property type="entry name" value="4-PPantetheinyl_Trfase_dom_sf"/>
</dbReference>
<dbReference type="HAMAP" id="MF_00101">
    <property type="entry name" value="AcpS"/>
    <property type="match status" value="1"/>
</dbReference>
<dbReference type="GO" id="GO:0005737">
    <property type="term" value="C:cytoplasm"/>
    <property type="evidence" value="ECO:0007669"/>
    <property type="project" value="UniProtKB-SubCell"/>
</dbReference>
<sequence>MSKAIGIDIVEMEEIKERMSDRFVHRILSEQELERYHRIKNTDRRIQYLMGRFAAKEAYSKVYKQFNEPLNFTDVSIVNDEFGAPYIVSSYHPEDTLHVSISHSRHYAVAIVTKE</sequence>
<dbReference type="NCBIfam" id="TIGR00556">
    <property type="entry name" value="pantethn_trn"/>
    <property type="match status" value="1"/>
</dbReference>
<dbReference type="InterPro" id="IPR004568">
    <property type="entry name" value="Ppantetheine-prot_Trfase_dom"/>
</dbReference>
<evidence type="ECO:0000256" key="7">
    <source>
        <dbReference type="ARBA" id="ARBA00023160"/>
    </source>
</evidence>
<dbReference type="NCBIfam" id="TIGR00516">
    <property type="entry name" value="acpS"/>
    <property type="match status" value="1"/>
</dbReference>
<accession>A0A7L7KQL6</accession>